<dbReference type="AlphaFoldDB" id="A0A7V8FZF0"/>
<name>A0A7V8FZF0_9BURK</name>
<accession>A0A7V8FZF0</accession>
<protein>
    <recommendedName>
        <fullName evidence="4">DUF4412 domain-containing protein</fullName>
    </recommendedName>
</protein>
<feature type="compositionally biased region" description="Basic and acidic residues" evidence="1">
    <location>
        <begin position="176"/>
        <end position="187"/>
    </location>
</feature>
<dbReference type="Proteomes" id="UP000462435">
    <property type="component" value="Unassembled WGS sequence"/>
</dbReference>
<feature type="compositionally biased region" description="Basic and acidic residues" evidence="1">
    <location>
        <begin position="55"/>
        <end position="65"/>
    </location>
</feature>
<comment type="caution">
    <text evidence="2">The sequence shown here is derived from an EMBL/GenBank/DDBJ whole genome shotgun (WGS) entry which is preliminary data.</text>
</comment>
<evidence type="ECO:0008006" key="4">
    <source>
        <dbReference type="Google" id="ProtNLM"/>
    </source>
</evidence>
<feature type="region of interest" description="Disordered" evidence="1">
    <location>
        <begin position="176"/>
        <end position="217"/>
    </location>
</feature>
<feature type="region of interest" description="Disordered" evidence="1">
    <location>
        <begin position="55"/>
        <end position="76"/>
    </location>
</feature>
<proteinExistence type="predicted"/>
<feature type="compositionally biased region" description="Acidic residues" evidence="1">
    <location>
        <begin position="208"/>
        <end position="217"/>
    </location>
</feature>
<dbReference type="EMBL" id="WNDX01000013">
    <property type="protein sequence ID" value="KAF1047250.1"/>
    <property type="molecule type" value="Genomic_DNA"/>
</dbReference>
<evidence type="ECO:0000256" key="1">
    <source>
        <dbReference type="SAM" id="MobiDB-lite"/>
    </source>
</evidence>
<gene>
    <name evidence="2" type="ORF">GAK35_00756</name>
</gene>
<sequence>MAQDGTAFAQSLRITHYSMQLGRDGIKRETSLSEQLYRRGDQLWIERVLPGHARQEHAGDAHGAHGEAANSHAGHRHPDLAGAPLWLRRRADGVMEVRLVERDERRVIKVDAQYYARFGIDGNWNSAFHLVDPASFAEMRAVGAPRGGLQEYERRRGDMTLRIWWDAQGAYPRKVESTDRHGLIRRETRARKQAMPPEPPWDPLAGYDEIDYGDLLD</sequence>
<reference evidence="3" key="1">
    <citation type="journal article" date="2020" name="MBio">
        <title>Horizontal gene transfer to a defensive symbiont with a reduced genome amongst a multipartite beetle microbiome.</title>
        <authorList>
            <person name="Waterworth S.C."/>
            <person name="Florez L.V."/>
            <person name="Rees E.R."/>
            <person name="Hertweck C."/>
            <person name="Kaltenpoth M."/>
            <person name="Kwan J.C."/>
        </authorList>
    </citation>
    <scope>NUCLEOTIDE SEQUENCE [LARGE SCALE GENOMIC DNA]</scope>
</reference>
<evidence type="ECO:0000313" key="2">
    <source>
        <dbReference type="EMBL" id="KAF1047250.1"/>
    </source>
</evidence>
<organism evidence="2 3">
    <name type="scientific">Herbaspirillum frisingense</name>
    <dbReference type="NCBI Taxonomy" id="92645"/>
    <lineage>
        <taxon>Bacteria</taxon>
        <taxon>Pseudomonadati</taxon>
        <taxon>Pseudomonadota</taxon>
        <taxon>Betaproteobacteria</taxon>
        <taxon>Burkholderiales</taxon>
        <taxon>Oxalobacteraceae</taxon>
        <taxon>Herbaspirillum</taxon>
    </lineage>
</organism>
<evidence type="ECO:0000313" key="3">
    <source>
        <dbReference type="Proteomes" id="UP000462435"/>
    </source>
</evidence>